<dbReference type="InterPro" id="IPR029787">
    <property type="entry name" value="Nucleotide_cyclase"/>
</dbReference>
<reference evidence="5" key="1">
    <citation type="submission" date="2016-10" db="EMBL/GenBank/DDBJ databases">
        <authorList>
            <person name="Varghese N."/>
            <person name="Submissions S."/>
        </authorList>
    </citation>
    <scope>NUCLEOTIDE SEQUENCE [LARGE SCALE GENOMIC DNA]</scope>
    <source>
        <strain evidence="5">CGMCC 1.7061</strain>
    </source>
</reference>
<dbReference type="Pfam" id="PF00990">
    <property type="entry name" value="GGDEF"/>
    <property type="match status" value="1"/>
</dbReference>
<dbReference type="GO" id="GO:1902201">
    <property type="term" value="P:negative regulation of bacterial-type flagellum-dependent cell motility"/>
    <property type="evidence" value="ECO:0007669"/>
    <property type="project" value="TreeGrafter"/>
</dbReference>
<proteinExistence type="predicted"/>
<keyword evidence="5" id="KW-1185">Reference proteome</keyword>
<sequence>MSRKHTPGIAKIGEDPNQLANIRQATAEWQNNTNPFATLACRLATTLVLEEQIALFTETLQVLVPFDQLTYRHQIGKQEMILRHGMGGPHRCEYRLTLQGESYGAMTISRRQRFAEEELTAIEQMLAVAISHIRNACQYAAIEQTALTDALTAIPNKRALDEALTKACSIAERHCEDYTLILCDLDHFKQVNDNHGHIIGDHLLRACAKAIELAVRNSDALFRFGGEEFAVVLPHTSERDAQIVAERIRERVAEIKVNCGESDLAVTISAGIATRQRAETPEQWTARADEALYRAKKAGRNRTRIANRIG</sequence>
<dbReference type="GO" id="GO:0005886">
    <property type="term" value="C:plasma membrane"/>
    <property type="evidence" value="ECO:0007669"/>
    <property type="project" value="TreeGrafter"/>
</dbReference>
<evidence type="ECO:0000259" key="3">
    <source>
        <dbReference type="PROSITE" id="PS50887"/>
    </source>
</evidence>
<dbReference type="OrthoDB" id="9812260at2"/>
<dbReference type="FunFam" id="3.30.70.270:FF:000001">
    <property type="entry name" value="Diguanylate cyclase domain protein"/>
    <property type="match status" value="1"/>
</dbReference>
<dbReference type="Gene3D" id="3.30.70.270">
    <property type="match status" value="1"/>
</dbReference>
<dbReference type="Proteomes" id="UP000198519">
    <property type="component" value="Unassembled WGS sequence"/>
</dbReference>
<dbReference type="EC" id="2.7.7.65" evidence="2"/>
<dbReference type="STRING" id="488535.SAMN04487963_1911"/>
<evidence type="ECO:0000256" key="2">
    <source>
        <dbReference type="ARBA" id="ARBA00012528"/>
    </source>
</evidence>
<protein>
    <recommendedName>
        <fullName evidence="2">diguanylate cyclase</fullName>
        <ecNumber evidence="2">2.7.7.65</ecNumber>
    </recommendedName>
</protein>
<evidence type="ECO:0000313" key="4">
    <source>
        <dbReference type="EMBL" id="SFM24999.1"/>
    </source>
</evidence>
<dbReference type="GO" id="GO:0052621">
    <property type="term" value="F:diguanylate cyclase activity"/>
    <property type="evidence" value="ECO:0007669"/>
    <property type="project" value="UniProtKB-EC"/>
</dbReference>
<dbReference type="SMART" id="SM00267">
    <property type="entry name" value="GGDEF"/>
    <property type="match status" value="1"/>
</dbReference>
<dbReference type="PANTHER" id="PTHR45138:SF24">
    <property type="entry name" value="DIGUANYLATE CYCLASE DGCC-RELATED"/>
    <property type="match status" value="1"/>
</dbReference>
<comment type="cofactor">
    <cofactor evidence="1">
        <name>Mg(2+)</name>
        <dbReference type="ChEBI" id="CHEBI:18420"/>
    </cofactor>
</comment>
<evidence type="ECO:0000256" key="1">
    <source>
        <dbReference type="ARBA" id="ARBA00001946"/>
    </source>
</evidence>
<dbReference type="GO" id="GO:0043709">
    <property type="term" value="P:cell adhesion involved in single-species biofilm formation"/>
    <property type="evidence" value="ECO:0007669"/>
    <property type="project" value="TreeGrafter"/>
</dbReference>
<dbReference type="InterPro" id="IPR050469">
    <property type="entry name" value="Diguanylate_Cyclase"/>
</dbReference>
<organism evidence="4 5">
    <name type="scientific">Marinobacter zhejiangensis</name>
    <dbReference type="NCBI Taxonomy" id="488535"/>
    <lineage>
        <taxon>Bacteria</taxon>
        <taxon>Pseudomonadati</taxon>
        <taxon>Pseudomonadota</taxon>
        <taxon>Gammaproteobacteria</taxon>
        <taxon>Pseudomonadales</taxon>
        <taxon>Marinobacteraceae</taxon>
        <taxon>Marinobacter</taxon>
    </lineage>
</organism>
<dbReference type="PANTHER" id="PTHR45138">
    <property type="entry name" value="REGULATORY COMPONENTS OF SENSORY TRANSDUCTION SYSTEM"/>
    <property type="match status" value="1"/>
</dbReference>
<dbReference type="CDD" id="cd01949">
    <property type="entry name" value="GGDEF"/>
    <property type="match status" value="1"/>
</dbReference>
<dbReference type="SUPFAM" id="SSF55073">
    <property type="entry name" value="Nucleotide cyclase"/>
    <property type="match status" value="1"/>
</dbReference>
<dbReference type="NCBIfam" id="TIGR00254">
    <property type="entry name" value="GGDEF"/>
    <property type="match status" value="1"/>
</dbReference>
<dbReference type="AlphaFoldDB" id="A0A1I4PBA5"/>
<name>A0A1I4PBA5_9GAMM</name>
<dbReference type="PROSITE" id="PS50887">
    <property type="entry name" value="GGDEF"/>
    <property type="match status" value="1"/>
</dbReference>
<dbReference type="EMBL" id="FOUE01000002">
    <property type="protein sequence ID" value="SFM24999.1"/>
    <property type="molecule type" value="Genomic_DNA"/>
</dbReference>
<dbReference type="InterPro" id="IPR000160">
    <property type="entry name" value="GGDEF_dom"/>
</dbReference>
<dbReference type="RefSeq" id="WP_092021877.1">
    <property type="nucleotide sequence ID" value="NZ_FOUE01000002.1"/>
</dbReference>
<gene>
    <name evidence="4" type="ORF">SAMN04487963_1911</name>
</gene>
<accession>A0A1I4PBA5</accession>
<evidence type="ECO:0000313" key="5">
    <source>
        <dbReference type="Proteomes" id="UP000198519"/>
    </source>
</evidence>
<dbReference type="InterPro" id="IPR043128">
    <property type="entry name" value="Rev_trsase/Diguanyl_cyclase"/>
</dbReference>
<feature type="domain" description="GGDEF" evidence="3">
    <location>
        <begin position="176"/>
        <end position="308"/>
    </location>
</feature>